<organism evidence="7 8">
    <name type="scientific">Toxocara canis</name>
    <name type="common">Canine roundworm</name>
    <dbReference type="NCBI Taxonomy" id="6265"/>
    <lineage>
        <taxon>Eukaryota</taxon>
        <taxon>Metazoa</taxon>
        <taxon>Ecdysozoa</taxon>
        <taxon>Nematoda</taxon>
        <taxon>Chromadorea</taxon>
        <taxon>Rhabditida</taxon>
        <taxon>Spirurina</taxon>
        <taxon>Ascaridomorpha</taxon>
        <taxon>Ascaridoidea</taxon>
        <taxon>Toxocaridae</taxon>
        <taxon>Toxocara</taxon>
    </lineage>
</organism>
<evidence type="ECO:0000256" key="1">
    <source>
        <dbReference type="ARBA" id="ARBA00022723"/>
    </source>
</evidence>
<evidence type="ECO:0000259" key="5">
    <source>
        <dbReference type="Pfam" id="PF02892"/>
    </source>
</evidence>
<evidence type="ECO:0000256" key="4">
    <source>
        <dbReference type="SAM" id="MobiDB-lite"/>
    </source>
</evidence>
<proteinExistence type="predicted"/>
<reference evidence="8" key="1">
    <citation type="submission" date="2016-06" db="UniProtKB">
        <authorList>
            <consortium name="WormBaseParasite"/>
        </authorList>
    </citation>
    <scope>IDENTIFICATION</scope>
</reference>
<sequence length="256" mass="28590">MHRRRLFAGEHQQPSRRRLRRERVHPVSAYFLVTDEKSKCAICILCFNVMKASKTANLMRHMSRYHKLVAADLEKQWDIIKGSKLKYRPRDDFALASLPIASDVMPASPLNNESSSNGSPFLGLEHNVADGAMSITGSESKGVLRAEDLLEESIACESTPSFVQATLQVRIQVRLLLKKKMEVCYQESTDKEKCENYDAHIQEATGEMAHAEEADSGASTSGLSSCPSCVKRTADRALLVTLLKVAHYLFVYVSLI</sequence>
<accession>A0A183UEY4</accession>
<keyword evidence="7" id="KW-1185">Reference proteome</keyword>
<evidence type="ECO:0000313" key="8">
    <source>
        <dbReference type="WBParaSite" id="TCNE_0000705401-mRNA-1"/>
    </source>
</evidence>
<dbReference type="InterPro" id="IPR003656">
    <property type="entry name" value="Znf_BED"/>
</dbReference>
<dbReference type="SUPFAM" id="SSF57667">
    <property type="entry name" value="beta-beta-alpha zinc fingers"/>
    <property type="match status" value="1"/>
</dbReference>
<evidence type="ECO:0000313" key="6">
    <source>
        <dbReference type="EMBL" id="VDM38375.1"/>
    </source>
</evidence>
<reference evidence="6 7" key="2">
    <citation type="submission" date="2018-11" db="EMBL/GenBank/DDBJ databases">
        <authorList>
            <consortium name="Pathogen Informatics"/>
        </authorList>
    </citation>
    <scope>NUCLEOTIDE SEQUENCE [LARGE SCALE GENOMIC DNA]</scope>
</reference>
<dbReference type="GO" id="GO:0008270">
    <property type="term" value="F:zinc ion binding"/>
    <property type="evidence" value="ECO:0007669"/>
    <property type="project" value="UniProtKB-KW"/>
</dbReference>
<evidence type="ECO:0000256" key="2">
    <source>
        <dbReference type="ARBA" id="ARBA00022771"/>
    </source>
</evidence>
<keyword evidence="1" id="KW-0479">Metal-binding</keyword>
<evidence type="ECO:0000256" key="3">
    <source>
        <dbReference type="ARBA" id="ARBA00022833"/>
    </source>
</evidence>
<dbReference type="Pfam" id="PF02892">
    <property type="entry name" value="zf-BED"/>
    <property type="match status" value="1"/>
</dbReference>
<gene>
    <name evidence="6" type="ORF">TCNE_LOCUS7054</name>
</gene>
<dbReference type="EMBL" id="UYWY01019604">
    <property type="protein sequence ID" value="VDM38375.1"/>
    <property type="molecule type" value="Genomic_DNA"/>
</dbReference>
<dbReference type="WBParaSite" id="TCNE_0000705401-mRNA-1">
    <property type="protein sequence ID" value="TCNE_0000705401-mRNA-1"/>
    <property type="gene ID" value="TCNE_0000705401"/>
</dbReference>
<dbReference type="GO" id="GO:0003677">
    <property type="term" value="F:DNA binding"/>
    <property type="evidence" value="ECO:0007669"/>
    <property type="project" value="InterPro"/>
</dbReference>
<dbReference type="AlphaFoldDB" id="A0A183UEY4"/>
<feature type="domain" description="BED-type" evidence="5">
    <location>
        <begin position="29"/>
        <end position="67"/>
    </location>
</feature>
<dbReference type="Proteomes" id="UP000050794">
    <property type="component" value="Unassembled WGS sequence"/>
</dbReference>
<keyword evidence="2" id="KW-0863">Zinc-finger</keyword>
<dbReference type="InterPro" id="IPR036236">
    <property type="entry name" value="Znf_C2H2_sf"/>
</dbReference>
<protein>
    <submittedName>
        <fullName evidence="8">BED-type domain-containing protein</fullName>
    </submittedName>
</protein>
<evidence type="ECO:0000313" key="7">
    <source>
        <dbReference type="Proteomes" id="UP000050794"/>
    </source>
</evidence>
<keyword evidence="3" id="KW-0862">Zinc</keyword>
<feature type="region of interest" description="Disordered" evidence="4">
    <location>
        <begin position="1"/>
        <end position="20"/>
    </location>
</feature>
<name>A0A183UEY4_TOXCA</name>